<protein>
    <submittedName>
        <fullName evidence="1">Uncharacterized protein</fullName>
    </submittedName>
</protein>
<dbReference type="AlphaFoldDB" id="A0A4C1VAN0"/>
<evidence type="ECO:0000313" key="1">
    <source>
        <dbReference type="EMBL" id="GBP35756.1"/>
    </source>
</evidence>
<comment type="caution">
    <text evidence="1">The sequence shown here is derived from an EMBL/GenBank/DDBJ whole genome shotgun (WGS) entry which is preliminary data.</text>
</comment>
<proteinExistence type="predicted"/>
<dbReference type="OrthoDB" id="1737200at2759"/>
<keyword evidence="2" id="KW-1185">Reference proteome</keyword>
<reference evidence="1 2" key="1">
    <citation type="journal article" date="2019" name="Commun. Biol.">
        <title>The bagworm genome reveals a unique fibroin gene that provides high tensile strength.</title>
        <authorList>
            <person name="Kono N."/>
            <person name="Nakamura H."/>
            <person name="Ohtoshi R."/>
            <person name="Tomita M."/>
            <person name="Numata K."/>
            <person name="Arakawa K."/>
        </authorList>
    </citation>
    <scope>NUCLEOTIDE SEQUENCE [LARGE SCALE GENOMIC DNA]</scope>
</reference>
<accession>A0A4C1VAN0</accession>
<gene>
    <name evidence="1" type="ORF">EVAR_82691_1</name>
</gene>
<sequence>MVIDQPWGVATQNLFRLLRSRRCRRAPSHLFALTRLCAAAVSLLLGRIGRCSGREIARSALSLARSAQAERDNECVQMAFIGL</sequence>
<evidence type="ECO:0000313" key="2">
    <source>
        <dbReference type="Proteomes" id="UP000299102"/>
    </source>
</evidence>
<dbReference type="EMBL" id="BGZK01000308">
    <property type="protein sequence ID" value="GBP35756.1"/>
    <property type="molecule type" value="Genomic_DNA"/>
</dbReference>
<organism evidence="1 2">
    <name type="scientific">Eumeta variegata</name>
    <name type="common">Bagworm moth</name>
    <name type="synonym">Eumeta japonica</name>
    <dbReference type="NCBI Taxonomy" id="151549"/>
    <lineage>
        <taxon>Eukaryota</taxon>
        <taxon>Metazoa</taxon>
        <taxon>Ecdysozoa</taxon>
        <taxon>Arthropoda</taxon>
        <taxon>Hexapoda</taxon>
        <taxon>Insecta</taxon>
        <taxon>Pterygota</taxon>
        <taxon>Neoptera</taxon>
        <taxon>Endopterygota</taxon>
        <taxon>Lepidoptera</taxon>
        <taxon>Glossata</taxon>
        <taxon>Ditrysia</taxon>
        <taxon>Tineoidea</taxon>
        <taxon>Psychidae</taxon>
        <taxon>Oiketicinae</taxon>
        <taxon>Eumeta</taxon>
    </lineage>
</organism>
<name>A0A4C1VAN0_EUMVA</name>
<dbReference type="Proteomes" id="UP000299102">
    <property type="component" value="Unassembled WGS sequence"/>
</dbReference>